<proteinExistence type="predicted"/>
<dbReference type="EMBL" id="CP046052">
    <property type="protein sequence ID" value="QGM46650.1"/>
    <property type="molecule type" value="Genomic_DNA"/>
</dbReference>
<organism evidence="1 2">
    <name type="scientific">Methylocystis heyeri</name>
    <dbReference type="NCBI Taxonomy" id="391905"/>
    <lineage>
        <taxon>Bacteria</taxon>
        <taxon>Pseudomonadati</taxon>
        <taxon>Pseudomonadota</taxon>
        <taxon>Alphaproteobacteria</taxon>
        <taxon>Hyphomicrobiales</taxon>
        <taxon>Methylocystaceae</taxon>
        <taxon>Methylocystis</taxon>
    </lineage>
</organism>
<dbReference type="RefSeq" id="WP_136496874.1">
    <property type="nucleotide sequence ID" value="NZ_CP046052.1"/>
</dbReference>
<reference evidence="1 2" key="1">
    <citation type="submission" date="2019-11" db="EMBL/GenBank/DDBJ databases">
        <title>The genome sequence of Methylocystis heyeri.</title>
        <authorList>
            <person name="Oshkin I.Y."/>
            <person name="Miroshnikov K."/>
            <person name="Dedysh S.N."/>
        </authorList>
    </citation>
    <scope>NUCLEOTIDE SEQUENCE [LARGE SCALE GENOMIC DNA]</scope>
    <source>
        <strain evidence="1 2">H2</strain>
    </source>
</reference>
<dbReference type="InterPro" id="IPR021791">
    <property type="entry name" value="Phage_TAC_11"/>
</dbReference>
<accession>A0A6B8KJA6</accession>
<dbReference type="Pfam" id="PF11836">
    <property type="entry name" value="Phage_TAC_11"/>
    <property type="match status" value="1"/>
</dbReference>
<name>A0A6B8KJA6_9HYPH</name>
<evidence type="ECO:0000313" key="1">
    <source>
        <dbReference type="EMBL" id="QGM46650.1"/>
    </source>
</evidence>
<dbReference type="AlphaFoldDB" id="A0A6B8KJA6"/>
<dbReference type="KEGG" id="mhey:H2LOC_013640"/>
<keyword evidence="2" id="KW-1185">Reference proteome</keyword>
<gene>
    <name evidence="1" type="ORF">H2LOC_013640</name>
</gene>
<evidence type="ECO:0000313" key="2">
    <source>
        <dbReference type="Proteomes" id="UP000309061"/>
    </source>
</evidence>
<dbReference type="OrthoDB" id="7509188at2"/>
<sequence length="112" mass="12109">MTAIKSPVHRAFFGDKDYDFSLAPELIDELERLTGCGVGKLCKRFFAGDFGFREVLNIIRLGLIGGGETPKAAASLVAAYGERRPIMETYPLAVAILETLALGKATNTEEEG</sequence>
<dbReference type="Proteomes" id="UP000309061">
    <property type="component" value="Chromosome"/>
</dbReference>
<protein>
    <submittedName>
        <fullName evidence="1">Gene transfer agent family protein</fullName>
    </submittedName>
</protein>